<feature type="transmembrane region" description="Helical" evidence="1">
    <location>
        <begin position="42"/>
        <end position="63"/>
    </location>
</feature>
<dbReference type="OrthoDB" id="104711at2"/>
<dbReference type="Pfam" id="PF00487">
    <property type="entry name" value="FA_desaturase"/>
    <property type="match status" value="1"/>
</dbReference>
<dbReference type="GO" id="GO:0016717">
    <property type="term" value="F:oxidoreductase activity, acting on paired donors, with oxidation of a pair of donors resulting in the reduction of molecular oxygen to two molecules of water"/>
    <property type="evidence" value="ECO:0007669"/>
    <property type="project" value="TreeGrafter"/>
</dbReference>
<protein>
    <submittedName>
        <fullName evidence="4">Linoleoyl-CoA desaturase</fullName>
    </submittedName>
</protein>
<dbReference type="InterPro" id="IPR012171">
    <property type="entry name" value="Fatty_acid_desaturase"/>
</dbReference>
<evidence type="ECO:0000313" key="6">
    <source>
        <dbReference type="Proteomes" id="UP000290037"/>
    </source>
</evidence>
<dbReference type="PANTHER" id="PTHR19353">
    <property type="entry name" value="FATTY ACID DESATURASE 2"/>
    <property type="match status" value="1"/>
</dbReference>
<keyword evidence="1" id="KW-0472">Membrane</keyword>
<dbReference type="CDD" id="cd03506">
    <property type="entry name" value="Delta6-FADS-like"/>
    <property type="match status" value="1"/>
</dbReference>
<dbReference type="GO" id="GO:0016020">
    <property type="term" value="C:membrane"/>
    <property type="evidence" value="ECO:0007669"/>
    <property type="project" value="TreeGrafter"/>
</dbReference>
<feature type="domain" description="Fatty acid desaturase" evidence="2">
    <location>
        <begin position="66"/>
        <end position="342"/>
    </location>
</feature>
<reference evidence="3 6" key="3">
    <citation type="submission" date="2018-07" db="EMBL/GenBank/DDBJ databases">
        <title>Leeuwenhoekiella genomics.</title>
        <authorList>
            <person name="Tahon G."/>
            <person name="Willems A."/>
        </authorList>
    </citation>
    <scope>NUCLEOTIDE SEQUENCE [LARGE SCALE GENOMIC DNA]</scope>
    <source>
        <strain evidence="3 6">LMG 24856</strain>
    </source>
</reference>
<feature type="transmembrane region" description="Helical" evidence="1">
    <location>
        <begin position="240"/>
        <end position="261"/>
    </location>
</feature>
<dbReference type="EMBL" id="FQXT01000006">
    <property type="protein sequence ID" value="SHI23476.1"/>
    <property type="molecule type" value="Genomic_DNA"/>
</dbReference>
<dbReference type="InterPro" id="IPR005804">
    <property type="entry name" value="FA_desaturase_dom"/>
</dbReference>
<dbReference type="EMBL" id="QOVN01000006">
    <property type="protein sequence ID" value="RXG27669.1"/>
    <property type="molecule type" value="Genomic_DNA"/>
</dbReference>
<dbReference type="AlphaFoldDB" id="A0A1M5ZGU1"/>
<keyword evidence="1" id="KW-1133">Transmembrane helix</keyword>
<organism evidence="4 5">
    <name type="scientific">Leeuwenhoekiella palythoae</name>
    <dbReference type="NCBI Taxonomy" id="573501"/>
    <lineage>
        <taxon>Bacteria</taxon>
        <taxon>Pseudomonadati</taxon>
        <taxon>Bacteroidota</taxon>
        <taxon>Flavobacteriia</taxon>
        <taxon>Flavobacteriales</taxon>
        <taxon>Flavobacteriaceae</taxon>
        <taxon>Leeuwenhoekiella</taxon>
    </lineage>
</organism>
<keyword evidence="1" id="KW-0812">Transmembrane</keyword>
<dbReference type="GO" id="GO:0008610">
    <property type="term" value="P:lipid biosynthetic process"/>
    <property type="evidence" value="ECO:0007669"/>
    <property type="project" value="UniProtKB-ARBA"/>
</dbReference>
<dbReference type="Proteomes" id="UP000184240">
    <property type="component" value="Unassembled WGS sequence"/>
</dbReference>
<evidence type="ECO:0000313" key="5">
    <source>
        <dbReference type="Proteomes" id="UP000184240"/>
    </source>
</evidence>
<reference evidence="5" key="2">
    <citation type="submission" date="2016-11" db="EMBL/GenBank/DDBJ databases">
        <authorList>
            <person name="Varghese N."/>
            <person name="Submissions S."/>
        </authorList>
    </citation>
    <scope>NUCLEOTIDE SEQUENCE [LARGE SCALE GENOMIC DNA]</scope>
    <source>
        <strain evidence="5">DSM 19859</strain>
    </source>
</reference>
<proteinExistence type="predicted"/>
<keyword evidence="6" id="KW-1185">Reference proteome</keyword>
<feature type="transmembrane region" description="Helical" evidence="1">
    <location>
        <begin position="69"/>
        <end position="90"/>
    </location>
</feature>
<feature type="transmembrane region" description="Helical" evidence="1">
    <location>
        <begin position="165"/>
        <end position="185"/>
    </location>
</feature>
<feature type="transmembrane region" description="Helical" evidence="1">
    <location>
        <begin position="215"/>
        <end position="234"/>
    </location>
</feature>
<reference evidence="4" key="1">
    <citation type="submission" date="2016-11" db="EMBL/GenBank/DDBJ databases">
        <authorList>
            <person name="Jaros S."/>
            <person name="Januszkiewicz K."/>
            <person name="Wedrychowicz H."/>
        </authorList>
    </citation>
    <scope>NUCLEOTIDE SEQUENCE [LARGE SCALE GENOMIC DNA]</scope>
    <source>
        <strain evidence="4">DSM 19859</strain>
    </source>
</reference>
<dbReference type="STRING" id="573501.SAMN04487999_3032"/>
<evidence type="ECO:0000259" key="2">
    <source>
        <dbReference type="Pfam" id="PF00487"/>
    </source>
</evidence>
<accession>A0A1M5ZGU1</accession>
<dbReference type="PANTHER" id="PTHR19353:SF19">
    <property type="entry name" value="DELTA(5) FATTY ACID DESATURASE C-RELATED"/>
    <property type="match status" value="1"/>
</dbReference>
<evidence type="ECO:0000256" key="1">
    <source>
        <dbReference type="SAM" id="Phobius"/>
    </source>
</evidence>
<dbReference type="RefSeq" id="WP_072984466.1">
    <property type="nucleotide sequence ID" value="NZ_FQXT01000006.1"/>
</dbReference>
<evidence type="ECO:0000313" key="3">
    <source>
        <dbReference type="EMBL" id="RXG27669.1"/>
    </source>
</evidence>
<sequence length="368" mass="43195">MEDTKTIKFSRVDSAKFFRTLNKRVNAYFKDNNVERTGNWKLYVKTIVMFSLFLTPYFLLLSIDMPGWAQLLLTIVMGVGMAGVGMNVMHDGNHGSFSKKKWVNKVMGSSIYILAGNVYNWQVQHNVLHHTYTNIHGHDEDLEAGRILRFSKHAKWYKHHRFQHYYSIFLYGLLTFNWALTTDFLQMKRYLKRKLSYGEFPNPKLEWTKLVITKLIYLSIWIILPLLILDIAWWKVLLGFFVMHYTAGVILSVVFQLAHVIDEADMPLPDQTGTMKNTWAIHQLFTTVNFSTKNKIVNWFTGGLNHQVEHHIFPHISHIHYTKISKIVKETAQEFNLPYNEYKTTRKAVIAHFRYLKEMGMRPALQTA</sequence>
<name>A0A1M5ZGU1_9FLAO</name>
<dbReference type="PIRSF" id="PIRSF015921">
    <property type="entry name" value="FA_sphinglp_des"/>
    <property type="match status" value="1"/>
</dbReference>
<gene>
    <name evidence="3" type="ORF">DSM01_2784</name>
    <name evidence="4" type="ORF">SAMN04487999_3032</name>
</gene>
<evidence type="ECO:0000313" key="4">
    <source>
        <dbReference type="EMBL" id="SHI23476.1"/>
    </source>
</evidence>
<dbReference type="Proteomes" id="UP000290037">
    <property type="component" value="Unassembled WGS sequence"/>
</dbReference>